<feature type="compositionally biased region" description="Low complexity" evidence="1">
    <location>
        <begin position="338"/>
        <end position="354"/>
    </location>
</feature>
<dbReference type="Proteomes" id="UP000242474">
    <property type="component" value="Unassembled WGS sequence"/>
</dbReference>
<feature type="region of interest" description="Disordered" evidence="1">
    <location>
        <begin position="195"/>
        <end position="221"/>
    </location>
</feature>
<sequence>MVSGQATTAVSQDTRVSHRERAKEKLRGFLRSKKSKESACKFKLVTRAGAEVVLWAANERCMREWVQRLTELRFYWINRLAADFALNSQVCMLNYAIQGRSSDCHGELEWNDEVAWAERAVWHACLMLGCRNIIKSGVLYRKQHRHQGMRKVFCILTQGRLVEFEYPRAPTDPRQTALAELMARNDASMSQIFGDIRDSHSNKPTPADAPESTTEAADTKSASNSDASLLFSKSRSLSLRQCYVVSRFTDDLSTHDIMCEPWVRTDIGNYNGLRLADRVYADGTISHELITDCIFTVWRPTFVPQILRSSVNPELKHIPEDLSDASELSVDDRFPINAAASGHSSPSPSVGHPSWGMPLQPSQPLTAGISTPATTGNHRYHHRQPSQSQDRHQRSSSYDIRYQASNANHKDLCITTPRTSGDVARTSGDGCYSSVSIGSSASSSRQKDSASKPGAYWVGNEIRLSVDNKRDGKKRMGAIGMASSMRRREGVYKARTNAEMAQWVTAINQEIRRMALAER</sequence>
<feature type="region of interest" description="Disordered" evidence="1">
    <location>
        <begin position="1"/>
        <end position="21"/>
    </location>
</feature>
<dbReference type="EMBL" id="KZ303492">
    <property type="protein sequence ID" value="PIA17925.1"/>
    <property type="molecule type" value="Genomic_DNA"/>
</dbReference>
<evidence type="ECO:0000313" key="3">
    <source>
        <dbReference type="Proteomes" id="UP000242474"/>
    </source>
</evidence>
<accession>A0A2G5BFY3</accession>
<feature type="region of interest" description="Disordered" evidence="1">
    <location>
        <begin position="337"/>
        <end position="397"/>
    </location>
</feature>
<dbReference type="PANTHER" id="PTHR28076:SF1">
    <property type="entry name" value="PROSPORE MEMBRANE ADAPTER PROTEIN SPO71"/>
    <property type="match status" value="1"/>
</dbReference>
<feature type="compositionally biased region" description="Polar residues" evidence="1">
    <location>
        <begin position="211"/>
        <end position="221"/>
    </location>
</feature>
<evidence type="ECO:0000256" key="1">
    <source>
        <dbReference type="SAM" id="MobiDB-lite"/>
    </source>
</evidence>
<dbReference type="STRING" id="763665.A0A2G5BFY3"/>
<dbReference type="PANTHER" id="PTHR28076">
    <property type="entry name" value="SPORULATION-SPECIFIC PROTEIN 71"/>
    <property type="match status" value="1"/>
</dbReference>
<protein>
    <recommendedName>
        <fullName evidence="4">PH domain-containing protein</fullName>
    </recommendedName>
</protein>
<name>A0A2G5BFY3_COERN</name>
<dbReference type="OrthoDB" id="5579281at2759"/>
<evidence type="ECO:0008006" key="4">
    <source>
        <dbReference type="Google" id="ProtNLM"/>
    </source>
</evidence>
<feature type="compositionally biased region" description="Polar residues" evidence="1">
    <location>
        <begin position="360"/>
        <end position="377"/>
    </location>
</feature>
<dbReference type="GO" id="GO:1902657">
    <property type="term" value="P:protein localization to prospore membrane"/>
    <property type="evidence" value="ECO:0007669"/>
    <property type="project" value="InterPro"/>
</dbReference>
<evidence type="ECO:0000313" key="2">
    <source>
        <dbReference type="EMBL" id="PIA17925.1"/>
    </source>
</evidence>
<feature type="region of interest" description="Disordered" evidence="1">
    <location>
        <begin position="434"/>
        <end position="453"/>
    </location>
</feature>
<organism evidence="2 3">
    <name type="scientific">Coemansia reversa (strain ATCC 12441 / NRRL 1564)</name>
    <dbReference type="NCBI Taxonomy" id="763665"/>
    <lineage>
        <taxon>Eukaryota</taxon>
        <taxon>Fungi</taxon>
        <taxon>Fungi incertae sedis</taxon>
        <taxon>Zoopagomycota</taxon>
        <taxon>Kickxellomycotina</taxon>
        <taxon>Kickxellomycetes</taxon>
        <taxon>Kickxellales</taxon>
        <taxon>Kickxellaceae</taxon>
        <taxon>Coemansia</taxon>
    </lineage>
</organism>
<reference evidence="2 3" key="1">
    <citation type="journal article" date="2015" name="Genome Biol. Evol.">
        <title>Phylogenomic analyses indicate that early fungi evolved digesting cell walls of algal ancestors of land plants.</title>
        <authorList>
            <person name="Chang Y."/>
            <person name="Wang S."/>
            <person name="Sekimoto S."/>
            <person name="Aerts A.L."/>
            <person name="Choi C."/>
            <person name="Clum A."/>
            <person name="LaButti K.M."/>
            <person name="Lindquist E.A."/>
            <person name="Yee Ngan C."/>
            <person name="Ohm R.A."/>
            <person name="Salamov A.A."/>
            <person name="Grigoriev I.V."/>
            <person name="Spatafora J.W."/>
            <person name="Berbee M.L."/>
        </authorList>
    </citation>
    <scope>NUCLEOTIDE SEQUENCE [LARGE SCALE GENOMIC DNA]</scope>
    <source>
        <strain evidence="2 3">NRRL 1564</strain>
    </source>
</reference>
<keyword evidence="3" id="KW-1185">Reference proteome</keyword>
<gene>
    <name evidence="2" type="ORF">COEREDRAFT_80232</name>
</gene>
<feature type="compositionally biased region" description="Polar residues" evidence="1">
    <location>
        <begin position="1"/>
        <end position="14"/>
    </location>
</feature>
<proteinExistence type="predicted"/>
<dbReference type="InterPro" id="IPR040345">
    <property type="entry name" value="Mug56/Spo71"/>
</dbReference>
<dbReference type="AlphaFoldDB" id="A0A2G5BFY3"/>
<feature type="compositionally biased region" description="Low complexity" evidence="1">
    <location>
        <begin position="434"/>
        <end position="444"/>
    </location>
</feature>